<dbReference type="PRINTS" id="PR00598">
    <property type="entry name" value="HTHMARR"/>
</dbReference>
<dbReference type="GO" id="GO:0003700">
    <property type="term" value="F:DNA-binding transcription factor activity"/>
    <property type="evidence" value="ECO:0007669"/>
    <property type="project" value="InterPro"/>
</dbReference>
<sequence>MPQDRLGLTIKKVELKCNKITNQLLLPYGLSPSQFRVLRWLFKKSETTPRQHDIEKTLTMSNPTVTGILNNLEKNGWINRLPHPEDKRSKHIALTEKSWQHQEILYQISNEIDDILTKSLTTKEREQLQNLLLKILE</sequence>
<dbReference type="GO" id="GO:0003677">
    <property type="term" value="F:DNA binding"/>
    <property type="evidence" value="ECO:0007669"/>
    <property type="project" value="UniProtKB-KW"/>
</dbReference>
<evidence type="ECO:0000256" key="3">
    <source>
        <dbReference type="ARBA" id="ARBA00023163"/>
    </source>
</evidence>
<dbReference type="PANTHER" id="PTHR42756:SF1">
    <property type="entry name" value="TRANSCRIPTIONAL REPRESSOR OF EMRAB OPERON"/>
    <property type="match status" value="1"/>
</dbReference>
<accession>A0A380KWU3</accession>
<evidence type="ECO:0000313" key="6">
    <source>
        <dbReference type="Proteomes" id="UP000254634"/>
    </source>
</evidence>
<name>A0A380KWU3_9STRE</name>
<evidence type="ECO:0000313" key="5">
    <source>
        <dbReference type="EMBL" id="SUN76228.1"/>
    </source>
</evidence>
<dbReference type="InterPro" id="IPR023187">
    <property type="entry name" value="Tscrpt_reg_MarR-type_CS"/>
</dbReference>
<dbReference type="PANTHER" id="PTHR42756">
    <property type="entry name" value="TRANSCRIPTIONAL REGULATOR, MARR"/>
    <property type="match status" value="1"/>
</dbReference>
<dbReference type="Pfam" id="PF01047">
    <property type="entry name" value="MarR"/>
    <property type="match status" value="1"/>
</dbReference>
<evidence type="ECO:0000256" key="1">
    <source>
        <dbReference type="ARBA" id="ARBA00023015"/>
    </source>
</evidence>
<keyword evidence="6" id="KW-1185">Reference proteome</keyword>
<dbReference type="PROSITE" id="PS01117">
    <property type="entry name" value="HTH_MARR_1"/>
    <property type="match status" value="1"/>
</dbReference>
<dbReference type="InterPro" id="IPR036388">
    <property type="entry name" value="WH-like_DNA-bd_sf"/>
</dbReference>
<dbReference type="EMBL" id="UHFR01000005">
    <property type="protein sequence ID" value="SUN76228.1"/>
    <property type="molecule type" value="Genomic_DNA"/>
</dbReference>
<dbReference type="SUPFAM" id="SSF46785">
    <property type="entry name" value="Winged helix' DNA-binding domain"/>
    <property type="match status" value="1"/>
</dbReference>
<feature type="domain" description="HTH marR-type" evidence="4">
    <location>
        <begin position="3"/>
        <end position="137"/>
    </location>
</feature>
<dbReference type="OrthoDB" id="9799663at2"/>
<dbReference type="Proteomes" id="UP000254634">
    <property type="component" value="Unassembled WGS sequence"/>
</dbReference>
<evidence type="ECO:0000259" key="4">
    <source>
        <dbReference type="PROSITE" id="PS50995"/>
    </source>
</evidence>
<proteinExistence type="predicted"/>
<keyword evidence="2" id="KW-0238">DNA-binding</keyword>
<organism evidence="5 6">
    <name type="scientific">Streptococcus massiliensis</name>
    <dbReference type="NCBI Taxonomy" id="313439"/>
    <lineage>
        <taxon>Bacteria</taxon>
        <taxon>Bacillati</taxon>
        <taxon>Bacillota</taxon>
        <taxon>Bacilli</taxon>
        <taxon>Lactobacillales</taxon>
        <taxon>Streptococcaceae</taxon>
        <taxon>Streptococcus</taxon>
    </lineage>
</organism>
<dbReference type="RefSeq" id="WP_018372290.1">
    <property type="nucleotide sequence ID" value="NZ_UHFR01000005.1"/>
</dbReference>
<dbReference type="InterPro" id="IPR036390">
    <property type="entry name" value="WH_DNA-bd_sf"/>
</dbReference>
<dbReference type="InterPro" id="IPR000835">
    <property type="entry name" value="HTH_MarR-typ"/>
</dbReference>
<gene>
    <name evidence="5" type="primary">marR</name>
    <name evidence="5" type="ORF">NCTC13765_00692</name>
</gene>
<keyword evidence="1" id="KW-0805">Transcription regulation</keyword>
<dbReference type="SMART" id="SM00347">
    <property type="entry name" value="HTH_MARR"/>
    <property type="match status" value="1"/>
</dbReference>
<reference evidence="5" key="1">
    <citation type="submission" date="2018-06" db="EMBL/GenBank/DDBJ databases">
        <authorList>
            <consortium name="Pathogen Informatics"/>
            <person name="Doyle S."/>
        </authorList>
    </citation>
    <scope>NUCLEOTIDE SEQUENCE [LARGE SCALE GENOMIC DNA]</scope>
    <source>
        <strain evidence="5">NCTC13765</strain>
    </source>
</reference>
<evidence type="ECO:0000256" key="2">
    <source>
        <dbReference type="ARBA" id="ARBA00023125"/>
    </source>
</evidence>
<dbReference type="PROSITE" id="PS50995">
    <property type="entry name" value="HTH_MARR_2"/>
    <property type="match status" value="1"/>
</dbReference>
<dbReference type="STRING" id="1123307.GCA_000380065_01575"/>
<dbReference type="AlphaFoldDB" id="A0A380KWU3"/>
<protein>
    <submittedName>
        <fullName evidence="5">MarR family transcriptional regulator</fullName>
    </submittedName>
</protein>
<keyword evidence="3" id="KW-0804">Transcription</keyword>
<dbReference type="Gene3D" id="1.10.10.10">
    <property type="entry name" value="Winged helix-like DNA-binding domain superfamily/Winged helix DNA-binding domain"/>
    <property type="match status" value="1"/>
</dbReference>